<gene>
    <name evidence="1" type="ORF">HGRIS_005549</name>
</gene>
<dbReference type="Proteomes" id="UP001556367">
    <property type="component" value="Unassembled WGS sequence"/>
</dbReference>
<reference evidence="2" key="1">
    <citation type="submission" date="2024-06" db="EMBL/GenBank/DDBJ databases">
        <title>Multi-omics analyses provide insights into the biosynthesis of the anticancer antibiotic pleurotin in Hohenbuehelia grisea.</title>
        <authorList>
            <person name="Weaver J.A."/>
            <person name="Alberti F."/>
        </authorList>
    </citation>
    <scope>NUCLEOTIDE SEQUENCE [LARGE SCALE GENOMIC DNA]</scope>
    <source>
        <strain evidence="2">T-177</strain>
    </source>
</reference>
<keyword evidence="2" id="KW-1185">Reference proteome</keyword>
<proteinExistence type="predicted"/>
<protein>
    <submittedName>
        <fullName evidence="1">Uncharacterized protein</fullName>
    </submittedName>
</protein>
<dbReference type="EMBL" id="JASNQZ010000001">
    <property type="protein sequence ID" value="KAL0960511.1"/>
    <property type="molecule type" value="Genomic_DNA"/>
</dbReference>
<evidence type="ECO:0000313" key="2">
    <source>
        <dbReference type="Proteomes" id="UP001556367"/>
    </source>
</evidence>
<organism evidence="1 2">
    <name type="scientific">Hohenbuehelia grisea</name>
    <dbReference type="NCBI Taxonomy" id="104357"/>
    <lineage>
        <taxon>Eukaryota</taxon>
        <taxon>Fungi</taxon>
        <taxon>Dikarya</taxon>
        <taxon>Basidiomycota</taxon>
        <taxon>Agaricomycotina</taxon>
        <taxon>Agaricomycetes</taxon>
        <taxon>Agaricomycetidae</taxon>
        <taxon>Agaricales</taxon>
        <taxon>Pleurotineae</taxon>
        <taxon>Pleurotaceae</taxon>
        <taxon>Hohenbuehelia</taxon>
    </lineage>
</organism>
<name>A0ABR3JXD4_9AGAR</name>
<accession>A0ABR3JXD4</accession>
<sequence>MTRLARMAEASLAYFYGLCNVSSHQPAYPKPRVPHFRQVHYLLSNLARGAYYGLDPNVSLGARFHDRGAFSINSKLFANQGQPTHQWATSAFLASEHASNLQYWAC</sequence>
<comment type="caution">
    <text evidence="1">The sequence shown here is derived from an EMBL/GenBank/DDBJ whole genome shotgun (WGS) entry which is preliminary data.</text>
</comment>
<evidence type="ECO:0000313" key="1">
    <source>
        <dbReference type="EMBL" id="KAL0960511.1"/>
    </source>
</evidence>